<evidence type="ECO:0000256" key="1">
    <source>
        <dbReference type="SAM" id="MobiDB-lite"/>
    </source>
</evidence>
<evidence type="ECO:0000313" key="3">
    <source>
        <dbReference type="Proteomes" id="UP000595140"/>
    </source>
</evidence>
<keyword evidence="3" id="KW-1185">Reference proteome</keyword>
<proteinExistence type="predicted"/>
<protein>
    <submittedName>
        <fullName evidence="2">Uncharacterized protein</fullName>
    </submittedName>
</protein>
<dbReference type="EMBL" id="OOIL02006662">
    <property type="protein sequence ID" value="VFQ99558.1"/>
    <property type="molecule type" value="Genomic_DNA"/>
</dbReference>
<accession>A0A484NGY5</accession>
<gene>
    <name evidence="2" type="ORF">CCAM_LOCUS41334</name>
</gene>
<sequence length="352" mass="39726">MATGEEIWTEESKPGQIGSVKNRHRRSRSEDLNNVGETPGWTARKRKLYFDPNVDETPGCTARKRQLRLVPNVDQTPGWTPPNEWKLIFDPNVAAQEWTAFRLLISTTDDAAFNLYKHMNSFKKYYLTKENVEVNFHSVATGVGIVMKRDSIRSVLLALFAFAVHHRHLLRSMPYDKCVTRLLVPAAHAKKLIILYTLKSHPRSLNMYLTGNMAAFFPGDVIVNVEGDREYVHKTVESVVSYLGEFGVDESTMLELKIGKGIRSSYQGMCVPEKTYSDVKAEGEFMHTVQSLSPSWSVAICGLVTGESSPEVYVSLETFTLKEVIIHIGGKRYSDVEVAVDVMVVEDPICFR</sequence>
<reference evidence="2 3" key="1">
    <citation type="submission" date="2018-04" db="EMBL/GenBank/DDBJ databases">
        <authorList>
            <person name="Vogel A."/>
        </authorList>
    </citation>
    <scope>NUCLEOTIDE SEQUENCE [LARGE SCALE GENOMIC DNA]</scope>
</reference>
<organism evidence="2 3">
    <name type="scientific">Cuscuta campestris</name>
    <dbReference type="NCBI Taxonomy" id="132261"/>
    <lineage>
        <taxon>Eukaryota</taxon>
        <taxon>Viridiplantae</taxon>
        <taxon>Streptophyta</taxon>
        <taxon>Embryophyta</taxon>
        <taxon>Tracheophyta</taxon>
        <taxon>Spermatophyta</taxon>
        <taxon>Magnoliopsida</taxon>
        <taxon>eudicotyledons</taxon>
        <taxon>Gunneridae</taxon>
        <taxon>Pentapetalae</taxon>
        <taxon>asterids</taxon>
        <taxon>lamiids</taxon>
        <taxon>Solanales</taxon>
        <taxon>Convolvulaceae</taxon>
        <taxon>Cuscuteae</taxon>
        <taxon>Cuscuta</taxon>
        <taxon>Cuscuta subgen. Grammica</taxon>
        <taxon>Cuscuta sect. Cleistogrammica</taxon>
    </lineage>
</organism>
<evidence type="ECO:0000313" key="2">
    <source>
        <dbReference type="EMBL" id="VFQ99558.1"/>
    </source>
</evidence>
<feature type="region of interest" description="Disordered" evidence="1">
    <location>
        <begin position="1"/>
        <end position="39"/>
    </location>
</feature>
<dbReference type="Proteomes" id="UP000595140">
    <property type="component" value="Unassembled WGS sequence"/>
</dbReference>
<name>A0A484NGY5_9ASTE</name>
<dbReference type="AlphaFoldDB" id="A0A484NGY5"/>